<dbReference type="Gene3D" id="2.60.40.10">
    <property type="entry name" value="Immunoglobulins"/>
    <property type="match status" value="1"/>
</dbReference>
<evidence type="ECO:0000256" key="1">
    <source>
        <dbReference type="SAM" id="Phobius"/>
    </source>
</evidence>
<proteinExistence type="predicted"/>
<keyword evidence="5" id="KW-1185">Reference proteome</keyword>
<dbReference type="PANTHER" id="PTHR20859:SF53">
    <property type="entry name" value="INTERLEUKIN-22 RECEPTOR SUBUNIT ALPHA-1"/>
    <property type="match status" value="1"/>
</dbReference>
<dbReference type="InterPro" id="IPR050650">
    <property type="entry name" value="Type-II_Cytokine-TF_Rcpt"/>
</dbReference>
<reference evidence="4" key="2">
    <citation type="submission" date="2025-08" db="UniProtKB">
        <authorList>
            <consortium name="Ensembl"/>
        </authorList>
    </citation>
    <scope>IDENTIFICATION</scope>
</reference>
<feature type="transmembrane region" description="Helical" evidence="1">
    <location>
        <begin position="20"/>
        <end position="47"/>
    </location>
</feature>
<evidence type="ECO:0000259" key="2">
    <source>
        <dbReference type="Pfam" id="PF01108"/>
    </source>
</evidence>
<feature type="domain" description="Interferon/interleukin receptor" evidence="3">
    <location>
        <begin position="146"/>
        <end position="245"/>
    </location>
</feature>
<dbReference type="PANTHER" id="PTHR20859">
    <property type="entry name" value="INTERFERON/INTERLEUKIN RECEPTOR"/>
    <property type="match status" value="1"/>
</dbReference>
<dbReference type="InterPro" id="IPR013783">
    <property type="entry name" value="Ig-like_fold"/>
</dbReference>
<dbReference type="Ensembl" id="ENSMMDT00005030485.1">
    <property type="protein sequence ID" value="ENSMMDP00005029789.1"/>
    <property type="gene ID" value="ENSMMDG00005014144.1"/>
</dbReference>
<evidence type="ECO:0000313" key="5">
    <source>
        <dbReference type="Proteomes" id="UP000472263"/>
    </source>
</evidence>
<keyword evidence="1" id="KW-1133">Transmembrane helix</keyword>
<evidence type="ECO:0000259" key="3">
    <source>
        <dbReference type="Pfam" id="PF09294"/>
    </source>
</evidence>
<dbReference type="AlphaFoldDB" id="A0A667Z193"/>
<accession>A0A667Z193</accession>
<feature type="domain" description="Fibronectin type-III" evidence="2">
    <location>
        <begin position="32"/>
        <end position="134"/>
    </location>
</feature>
<protein>
    <recommendedName>
        <fullName evidence="6">Interferon/interleukin receptor domain-containing protein</fullName>
    </recommendedName>
</protein>
<evidence type="ECO:0008006" key="6">
    <source>
        <dbReference type="Google" id="ProtNLM"/>
    </source>
</evidence>
<dbReference type="InParanoid" id="A0A667Z193"/>
<reference evidence="4" key="1">
    <citation type="submission" date="2019-06" db="EMBL/GenBank/DDBJ databases">
        <authorList>
            <consortium name="Wellcome Sanger Institute Data Sharing"/>
        </authorList>
    </citation>
    <scope>NUCLEOTIDE SEQUENCE [LARGE SCALE GENOMIC DNA]</scope>
</reference>
<dbReference type="InterPro" id="IPR015373">
    <property type="entry name" value="Interferon/interleukin_rcp_dom"/>
</dbReference>
<dbReference type="GO" id="GO:0005886">
    <property type="term" value="C:plasma membrane"/>
    <property type="evidence" value="ECO:0007669"/>
    <property type="project" value="TreeGrafter"/>
</dbReference>
<dbReference type="InterPro" id="IPR003961">
    <property type="entry name" value="FN3_dom"/>
</dbReference>
<organism evidence="4 5">
    <name type="scientific">Myripristis murdjan</name>
    <name type="common">pinecone soldierfish</name>
    <dbReference type="NCBI Taxonomy" id="586833"/>
    <lineage>
        <taxon>Eukaryota</taxon>
        <taxon>Metazoa</taxon>
        <taxon>Chordata</taxon>
        <taxon>Craniata</taxon>
        <taxon>Vertebrata</taxon>
        <taxon>Euteleostomi</taxon>
        <taxon>Actinopterygii</taxon>
        <taxon>Neopterygii</taxon>
        <taxon>Teleostei</taxon>
        <taxon>Neoteleostei</taxon>
        <taxon>Acanthomorphata</taxon>
        <taxon>Holocentriformes</taxon>
        <taxon>Holocentridae</taxon>
        <taxon>Myripristis</taxon>
    </lineage>
</organism>
<dbReference type="Pfam" id="PF09294">
    <property type="entry name" value="Interfer-bind"/>
    <property type="match status" value="1"/>
</dbReference>
<dbReference type="GeneTree" id="ENSGT00940000157314"/>
<name>A0A667Z193_9TELE</name>
<reference evidence="4" key="3">
    <citation type="submission" date="2025-09" db="UniProtKB">
        <authorList>
            <consortium name="Ensembl"/>
        </authorList>
    </citation>
    <scope>IDENTIFICATION</scope>
</reference>
<dbReference type="SUPFAM" id="SSF49265">
    <property type="entry name" value="Fibronectin type III"/>
    <property type="match status" value="2"/>
</dbReference>
<dbReference type="GO" id="GO:0004896">
    <property type="term" value="F:cytokine receptor activity"/>
    <property type="evidence" value="ECO:0007669"/>
    <property type="project" value="TreeGrafter"/>
</dbReference>
<keyword evidence="1" id="KW-0812">Transmembrane</keyword>
<dbReference type="InterPro" id="IPR036116">
    <property type="entry name" value="FN3_sf"/>
</dbReference>
<evidence type="ECO:0000313" key="4">
    <source>
        <dbReference type="Ensembl" id="ENSMMDP00005029789.1"/>
    </source>
</evidence>
<keyword evidence="1" id="KW-0472">Membrane</keyword>
<dbReference type="Proteomes" id="UP000472263">
    <property type="component" value="Chromosome 21"/>
</dbReference>
<dbReference type="Pfam" id="PF01108">
    <property type="entry name" value="Tissue_fac"/>
    <property type="match status" value="1"/>
</dbReference>
<sequence>MNWHPSVVTVWTVLYFDPGLYFVEACYINVLIYLGLFTCLSFILAGVSLPAPVNVSIDSLNMEHTLNFLPGLGTSADAHFRVQILRFRNSWKPVAGCLELAATQTCNLTGEFTETLQQYQARVQAFTPTQESNWTLTGHFTPYTDTVLGPPKVSVSGCGNCLLLQVSPPTSGSIQQNKQLQNLYSGLLCVVRRTRDGAQFSLNLAYEEEILIRYLQPGVEYCVTVTVTATINSNSMPTEPHCAFTGPPASSSGTQLFMHTNIHLYPITYMNTALCEGGS</sequence>